<sequence length="150" mass="16245">MKVLPFLTTDLPGIGGVIRRRLEDFRVEELPLYAPSGEGTHVYFRVVKSGVPTPVAVRRIARHMGVHPGAIGFAGLKDAHAITSQWMSLEFADEAQLARFRDSQVGIAEITRHGNKLRPGHLAGNCFGIRIRGVGEAQLPAAQARANSGL</sequence>
<keyword evidence="1" id="KW-0819">tRNA processing</keyword>
<dbReference type="EMBL" id="BARU01032307">
    <property type="protein sequence ID" value="GAH69541.1"/>
    <property type="molecule type" value="Genomic_DNA"/>
</dbReference>
<dbReference type="Pfam" id="PF01142">
    <property type="entry name" value="TruD"/>
    <property type="match status" value="1"/>
</dbReference>
<organism evidence="2">
    <name type="scientific">marine sediment metagenome</name>
    <dbReference type="NCBI Taxonomy" id="412755"/>
    <lineage>
        <taxon>unclassified sequences</taxon>
        <taxon>metagenomes</taxon>
        <taxon>ecological metagenomes</taxon>
    </lineage>
</organism>
<dbReference type="GO" id="GO:0001522">
    <property type="term" value="P:pseudouridine synthesis"/>
    <property type="evidence" value="ECO:0007669"/>
    <property type="project" value="InterPro"/>
</dbReference>
<feature type="non-terminal residue" evidence="2">
    <location>
        <position position="150"/>
    </location>
</feature>
<name>X1HHB6_9ZZZZ</name>
<dbReference type="PANTHER" id="PTHR47811:SF1">
    <property type="entry name" value="TRNA PSEUDOURIDINE SYNTHASE D"/>
    <property type="match status" value="1"/>
</dbReference>
<evidence type="ECO:0008006" key="3">
    <source>
        <dbReference type="Google" id="ProtNLM"/>
    </source>
</evidence>
<dbReference type="SUPFAM" id="SSF55120">
    <property type="entry name" value="Pseudouridine synthase"/>
    <property type="match status" value="1"/>
</dbReference>
<evidence type="ECO:0000256" key="1">
    <source>
        <dbReference type="ARBA" id="ARBA00022694"/>
    </source>
</evidence>
<dbReference type="InterPro" id="IPR020103">
    <property type="entry name" value="PsdUridine_synth_cat_dom_sf"/>
</dbReference>
<dbReference type="Gene3D" id="3.30.2350.20">
    <property type="entry name" value="TruD, catalytic domain"/>
    <property type="match status" value="1"/>
</dbReference>
<dbReference type="InterPro" id="IPR050170">
    <property type="entry name" value="TruD_pseudoU_synthase"/>
</dbReference>
<dbReference type="InterPro" id="IPR042214">
    <property type="entry name" value="TruD_catalytic"/>
</dbReference>
<dbReference type="AlphaFoldDB" id="X1HHB6"/>
<comment type="caution">
    <text evidence="2">The sequence shown here is derived from an EMBL/GenBank/DDBJ whole genome shotgun (WGS) entry which is preliminary data.</text>
</comment>
<dbReference type="InterPro" id="IPR001656">
    <property type="entry name" value="PsdUridine_synth_TruD"/>
</dbReference>
<accession>X1HHB6</accession>
<proteinExistence type="predicted"/>
<dbReference type="GO" id="GO:0008033">
    <property type="term" value="P:tRNA processing"/>
    <property type="evidence" value="ECO:0007669"/>
    <property type="project" value="UniProtKB-KW"/>
</dbReference>
<dbReference type="GO" id="GO:0003723">
    <property type="term" value="F:RNA binding"/>
    <property type="evidence" value="ECO:0007669"/>
    <property type="project" value="InterPro"/>
</dbReference>
<evidence type="ECO:0000313" key="2">
    <source>
        <dbReference type="EMBL" id="GAH69541.1"/>
    </source>
</evidence>
<dbReference type="GO" id="GO:0005829">
    <property type="term" value="C:cytosol"/>
    <property type="evidence" value="ECO:0007669"/>
    <property type="project" value="TreeGrafter"/>
</dbReference>
<protein>
    <recommendedName>
        <fullName evidence="3">TRUD domain-containing protein</fullName>
    </recommendedName>
</protein>
<dbReference type="GO" id="GO:0009982">
    <property type="term" value="F:pseudouridine synthase activity"/>
    <property type="evidence" value="ECO:0007669"/>
    <property type="project" value="InterPro"/>
</dbReference>
<gene>
    <name evidence="2" type="ORF">S03H2_50965</name>
</gene>
<reference evidence="2" key="1">
    <citation type="journal article" date="2014" name="Front. Microbiol.">
        <title>High frequency of phylogenetically diverse reductive dehalogenase-homologous genes in deep subseafloor sedimentary metagenomes.</title>
        <authorList>
            <person name="Kawai M."/>
            <person name="Futagami T."/>
            <person name="Toyoda A."/>
            <person name="Takaki Y."/>
            <person name="Nishi S."/>
            <person name="Hori S."/>
            <person name="Arai W."/>
            <person name="Tsubouchi T."/>
            <person name="Morono Y."/>
            <person name="Uchiyama I."/>
            <person name="Ito T."/>
            <person name="Fujiyama A."/>
            <person name="Inagaki F."/>
            <person name="Takami H."/>
        </authorList>
    </citation>
    <scope>NUCLEOTIDE SEQUENCE</scope>
    <source>
        <strain evidence="2">Expedition CK06-06</strain>
    </source>
</reference>
<dbReference type="PANTHER" id="PTHR47811">
    <property type="entry name" value="TRNA PSEUDOURIDINE SYNTHASE D"/>
    <property type="match status" value="1"/>
</dbReference>